<name>A0A2C5XVJ6_9HYPO</name>
<evidence type="ECO:0000313" key="10">
    <source>
        <dbReference type="Proteomes" id="UP000226192"/>
    </source>
</evidence>
<feature type="transmembrane region" description="Helical" evidence="7">
    <location>
        <begin position="559"/>
        <end position="588"/>
    </location>
</feature>
<feature type="transmembrane region" description="Helical" evidence="7">
    <location>
        <begin position="471"/>
        <end position="491"/>
    </location>
</feature>
<feature type="domain" description="ML-like" evidence="8">
    <location>
        <begin position="10"/>
        <end position="151"/>
    </location>
</feature>
<dbReference type="OrthoDB" id="2115177at2759"/>
<dbReference type="GO" id="GO:0009272">
    <property type="term" value="P:fungal-type cell wall biogenesis"/>
    <property type="evidence" value="ECO:0007669"/>
    <property type="project" value="TreeGrafter"/>
</dbReference>
<evidence type="ECO:0000256" key="2">
    <source>
        <dbReference type="ARBA" id="ARBA00010642"/>
    </source>
</evidence>
<dbReference type="Pfam" id="PF14558">
    <property type="entry name" value="TRP_N"/>
    <property type="match status" value="1"/>
</dbReference>
<keyword evidence="4" id="KW-0732">Signal</keyword>
<dbReference type="STRING" id="1399860.A0A2C5XVJ6"/>
<dbReference type="Proteomes" id="UP000226192">
    <property type="component" value="Unassembled WGS sequence"/>
</dbReference>
<evidence type="ECO:0000313" key="9">
    <source>
        <dbReference type="EMBL" id="PHH59466.1"/>
    </source>
</evidence>
<organism evidence="9 10">
    <name type="scientific">Ophiocordyceps australis</name>
    <dbReference type="NCBI Taxonomy" id="1399860"/>
    <lineage>
        <taxon>Eukaryota</taxon>
        <taxon>Fungi</taxon>
        <taxon>Dikarya</taxon>
        <taxon>Ascomycota</taxon>
        <taxon>Pezizomycotina</taxon>
        <taxon>Sordariomycetes</taxon>
        <taxon>Hypocreomycetidae</taxon>
        <taxon>Hypocreales</taxon>
        <taxon>Ophiocordycipitaceae</taxon>
        <taxon>Ophiocordyceps</taxon>
    </lineage>
</organism>
<feature type="transmembrane region" description="Helical" evidence="7">
    <location>
        <begin position="409"/>
        <end position="431"/>
    </location>
</feature>
<comment type="similarity">
    <text evidence="2">Belongs to the transient receptor potential (TRP) ion channel family.</text>
</comment>
<gene>
    <name evidence="9" type="ORF">CDD81_3172</name>
</gene>
<dbReference type="GO" id="GO:0055085">
    <property type="term" value="P:transmembrane transport"/>
    <property type="evidence" value="ECO:0007669"/>
    <property type="project" value="TreeGrafter"/>
</dbReference>
<feature type="transmembrane region" description="Helical" evidence="7">
    <location>
        <begin position="528"/>
        <end position="547"/>
    </location>
</feature>
<evidence type="ECO:0000256" key="6">
    <source>
        <dbReference type="ARBA" id="ARBA00023136"/>
    </source>
</evidence>
<evidence type="ECO:0000256" key="1">
    <source>
        <dbReference type="ARBA" id="ARBA00004141"/>
    </source>
</evidence>
<evidence type="ECO:0000256" key="5">
    <source>
        <dbReference type="ARBA" id="ARBA00022989"/>
    </source>
</evidence>
<evidence type="ECO:0000259" key="8">
    <source>
        <dbReference type="SMART" id="SM01320"/>
    </source>
</evidence>
<dbReference type="SMART" id="SM01320">
    <property type="entry name" value="TRP_N"/>
    <property type="match status" value="1"/>
</dbReference>
<protein>
    <recommendedName>
        <fullName evidence="8">ML-like domain-containing protein</fullName>
    </recommendedName>
</protein>
<dbReference type="PANTHER" id="PTHR31145:SF5">
    <property type="entry name" value="DUF907 DOMAIN PROTEIN (AFU_ORTHOLOGUE AFUA_2G06100)"/>
    <property type="match status" value="1"/>
</dbReference>
<reference evidence="9 10" key="1">
    <citation type="submission" date="2017-06" db="EMBL/GenBank/DDBJ databases">
        <title>Ant-infecting Ophiocordyceps genomes reveal a high diversity of potential behavioral manipulation genes and a possible major role for enterotoxins.</title>
        <authorList>
            <person name="De Bekker C."/>
            <person name="Evans H.C."/>
            <person name="Brachmann A."/>
            <person name="Hughes D.P."/>
        </authorList>
    </citation>
    <scope>NUCLEOTIDE SEQUENCE [LARGE SCALE GENOMIC DNA]</scope>
    <source>
        <strain evidence="9 10">Map64</strain>
    </source>
</reference>
<evidence type="ECO:0000256" key="7">
    <source>
        <dbReference type="SAM" id="Phobius"/>
    </source>
</evidence>
<keyword evidence="3 7" id="KW-0812">Transmembrane</keyword>
<feature type="transmembrane region" description="Helical" evidence="7">
    <location>
        <begin position="330"/>
        <end position="362"/>
    </location>
</feature>
<feature type="transmembrane region" description="Helical" evidence="7">
    <location>
        <begin position="497"/>
        <end position="516"/>
    </location>
</feature>
<keyword evidence="10" id="KW-1185">Reference proteome</keyword>
<dbReference type="EMBL" id="NJET01000204">
    <property type="protein sequence ID" value="PHH59466.1"/>
    <property type="molecule type" value="Genomic_DNA"/>
</dbReference>
<proteinExistence type="inferred from homology"/>
<keyword evidence="6 7" id="KW-0472">Membrane</keyword>
<feature type="transmembrane region" description="Helical" evidence="7">
    <location>
        <begin position="383"/>
        <end position="403"/>
    </location>
</feature>
<dbReference type="GO" id="GO:0016020">
    <property type="term" value="C:membrane"/>
    <property type="evidence" value="ECO:0007669"/>
    <property type="project" value="UniProtKB-SubCell"/>
</dbReference>
<keyword evidence="5 7" id="KW-1133">Transmembrane helix</keyword>
<dbReference type="AlphaFoldDB" id="A0A2C5XVJ6"/>
<dbReference type="PANTHER" id="PTHR31145">
    <property type="entry name" value="INTEGRAL MEMBRANE PROTEIN (AFU_ORTHOLOGUE AFUA_7G01610)"/>
    <property type="match status" value="1"/>
</dbReference>
<dbReference type="InterPro" id="IPR010308">
    <property type="entry name" value="TRP_C"/>
</dbReference>
<evidence type="ECO:0000256" key="4">
    <source>
        <dbReference type="ARBA" id="ARBA00022729"/>
    </source>
</evidence>
<accession>A0A2C5XVJ6</accession>
<sequence length="736" mass="79583">MLALPVSAADILKTDGFNDCGSDSSIKVDKVDIIYDKDHKTVDFDVAGSSTKEQNVTAELKVTAYGTVVYTNSFNPCDQGNFVERLCPVPKGDFAAKGSRGIPSQFADMVPAIAFQVPDIAAQATLELKSLDNNAKVACIQSQVSNGKTANVPVVGYVVASFVGVAVIGAGISSAATAFSGGASGAAGSPSPSPSETCTWIQAVAMTGMSTVNYPLVCRKFFANVGFAVGIISWEDLQRFIDNVRAKTGGDLTEDSVEYLHNATLVFPDNSTTNSHQGTLRLKRGLDAFASLVARQATTDKSDPTSVTFQHAVKGIQAYAEQLAVPKSNVFMTALLVVAIAIAAIVVGILLVKVVLEFWALFGSFPKSLAGFRKHYWGSIARTITSLILVLYGIWVLYCIYQFTHGDSWAAKTLAGVTLAIFTAVLGFFTYKIWSIARRLKHDAGDASGLYYDKDTWVKYSLFYEAYKKDYWWLFIPAIVYMFAKGCALALGDGHGMIQSIAQLAIETIMLVLLLWSRPYERKSGNVINIVIAVVRVLSIVCVLVFVEEFGIKQTTQTVAGVVLIVIQSALTGILAILIIWNAVNACCKVNPHRQRRKELEKDKRESDLLTPLDARNSLLRSHSRTGALTPAFSVTSDYKEKSVRRANSPERYFPEYLDMGRQSPPSGGQVYLSQSPPMSSEATHRLVDSAAPIAGGGMYEPNIPNAGYNYGRPAGQGFGVGNGPGRGHRRTNNLL</sequence>
<dbReference type="InterPro" id="IPR032800">
    <property type="entry name" value="TRP_N"/>
</dbReference>
<dbReference type="InterPro" id="IPR040241">
    <property type="entry name" value="TRP_Flc/Pkd2-like"/>
</dbReference>
<evidence type="ECO:0000256" key="3">
    <source>
        <dbReference type="ARBA" id="ARBA00022692"/>
    </source>
</evidence>
<comment type="caution">
    <text evidence="9">The sequence shown here is derived from an EMBL/GenBank/DDBJ whole genome shotgun (WGS) entry which is preliminary data.</text>
</comment>
<dbReference type="Pfam" id="PF06011">
    <property type="entry name" value="TRP"/>
    <property type="match status" value="1"/>
</dbReference>
<comment type="subcellular location">
    <subcellularLocation>
        <location evidence="1">Membrane</location>
        <topology evidence="1">Multi-pass membrane protein</topology>
    </subcellularLocation>
</comment>